<evidence type="ECO:0000256" key="2">
    <source>
        <dbReference type="ARBA" id="ARBA00022801"/>
    </source>
</evidence>
<reference evidence="4 5" key="1">
    <citation type="submission" date="2024-06" db="EMBL/GenBank/DDBJ databases">
        <title>Chitinophaga defluvii sp. nov., isolated from municipal sewage.</title>
        <authorList>
            <person name="Zhang L."/>
        </authorList>
    </citation>
    <scope>NUCLEOTIDE SEQUENCE [LARGE SCALE GENOMIC DNA]</scope>
    <source>
        <strain evidence="4 5">H8</strain>
    </source>
</reference>
<protein>
    <submittedName>
        <fullName evidence="4">Arylsulfatase</fullName>
    </submittedName>
</protein>
<dbReference type="Gene3D" id="3.30.1120.10">
    <property type="match status" value="1"/>
</dbReference>
<dbReference type="Pfam" id="PF00884">
    <property type="entry name" value="Sulfatase"/>
    <property type="match status" value="1"/>
</dbReference>
<dbReference type="Proteomes" id="UP001549749">
    <property type="component" value="Unassembled WGS sequence"/>
</dbReference>
<evidence type="ECO:0000259" key="3">
    <source>
        <dbReference type="Pfam" id="PF00884"/>
    </source>
</evidence>
<dbReference type="InterPro" id="IPR050738">
    <property type="entry name" value="Sulfatase"/>
</dbReference>
<evidence type="ECO:0000313" key="5">
    <source>
        <dbReference type="Proteomes" id="UP001549749"/>
    </source>
</evidence>
<comment type="similarity">
    <text evidence="1">Belongs to the sulfatase family.</text>
</comment>
<accession>A0ABV2T0V0</accession>
<keyword evidence="5" id="KW-1185">Reference proteome</keyword>
<sequence length="474" mass="52826">MMQYKKLIALIGFTGMLGGTLVAQQKVKRPNIIFILADDLGYGNLRSYNKSSPIPTPHIDRLAAEGTRFTRFYSGNTVCAPSRGALMTGFHMGHAYIRGNSKAKDGKGALRAQDTTLAQRLQQQGYVTGMFGKWGLGDAETQGAPHLKGFNEFFGYLDQSHAHDYYTDHLFEIRDHQTVEVKVDTAAYTEDLIIDKALAFLRKHQAAPFFLYLPLTLPHAELKVPQALLQQFQDAAGRSKLPPETPFEKKGNYDSQDQPHAAFAAMVSKLDQDVGRVIDLVQSLGLDNDTYIFFTSDNGPHKEGGADPVFFQSSGPLRGVKRDLYEGGIRVPLLVRAPGKVPAGKVNHQAWAFWDILPTVSELTTTPVPAGIDGIAHTAVLAGKPQLQQHEYFYWQFREGILKEAVIRGDWKLIRFKDVGVKEVLELYNLKTDIAEKNNLALQYPAEVKRLKTILLHAKSPAENKTFDWSDAEQ</sequence>
<organism evidence="4 5">
    <name type="scientific">Chitinophaga defluvii</name>
    <dbReference type="NCBI Taxonomy" id="3163343"/>
    <lineage>
        <taxon>Bacteria</taxon>
        <taxon>Pseudomonadati</taxon>
        <taxon>Bacteroidota</taxon>
        <taxon>Chitinophagia</taxon>
        <taxon>Chitinophagales</taxon>
        <taxon>Chitinophagaceae</taxon>
        <taxon>Chitinophaga</taxon>
    </lineage>
</organism>
<proteinExistence type="inferred from homology"/>
<evidence type="ECO:0000256" key="1">
    <source>
        <dbReference type="ARBA" id="ARBA00008779"/>
    </source>
</evidence>
<dbReference type="RefSeq" id="WP_354658398.1">
    <property type="nucleotide sequence ID" value="NZ_JBEXAC010000001.1"/>
</dbReference>
<dbReference type="PANTHER" id="PTHR42693:SF53">
    <property type="entry name" value="ENDO-4-O-SULFATASE"/>
    <property type="match status" value="1"/>
</dbReference>
<dbReference type="InterPro" id="IPR000917">
    <property type="entry name" value="Sulfatase_N"/>
</dbReference>
<comment type="caution">
    <text evidence="4">The sequence shown here is derived from an EMBL/GenBank/DDBJ whole genome shotgun (WGS) entry which is preliminary data.</text>
</comment>
<dbReference type="CDD" id="cd16145">
    <property type="entry name" value="ARS_like"/>
    <property type="match status" value="1"/>
</dbReference>
<keyword evidence="2" id="KW-0378">Hydrolase</keyword>
<feature type="domain" description="Sulfatase N-terminal" evidence="3">
    <location>
        <begin position="30"/>
        <end position="364"/>
    </location>
</feature>
<dbReference type="InterPro" id="IPR017850">
    <property type="entry name" value="Alkaline_phosphatase_core_sf"/>
</dbReference>
<dbReference type="Gene3D" id="3.40.720.10">
    <property type="entry name" value="Alkaline Phosphatase, subunit A"/>
    <property type="match status" value="1"/>
</dbReference>
<evidence type="ECO:0000313" key="4">
    <source>
        <dbReference type="EMBL" id="MET6995749.1"/>
    </source>
</evidence>
<dbReference type="PANTHER" id="PTHR42693">
    <property type="entry name" value="ARYLSULFATASE FAMILY MEMBER"/>
    <property type="match status" value="1"/>
</dbReference>
<name>A0ABV2T0V0_9BACT</name>
<dbReference type="EMBL" id="JBEXAC010000001">
    <property type="protein sequence ID" value="MET6995749.1"/>
    <property type="molecule type" value="Genomic_DNA"/>
</dbReference>
<dbReference type="SUPFAM" id="SSF53649">
    <property type="entry name" value="Alkaline phosphatase-like"/>
    <property type="match status" value="1"/>
</dbReference>
<gene>
    <name evidence="4" type="ORF">ABR189_00140</name>
</gene>